<evidence type="ECO:0000313" key="4">
    <source>
        <dbReference type="Proteomes" id="UP000635606"/>
    </source>
</evidence>
<dbReference type="EMBL" id="BOPH01000035">
    <property type="protein sequence ID" value="GIJ67995.1"/>
    <property type="molecule type" value="Genomic_DNA"/>
</dbReference>
<feature type="compositionally biased region" description="Pro residues" evidence="1">
    <location>
        <begin position="14"/>
        <end position="38"/>
    </location>
</feature>
<keyword evidence="4" id="KW-1185">Reference proteome</keyword>
<keyword evidence="2" id="KW-0472">Membrane</keyword>
<organism evidence="3 4">
    <name type="scientific">Virgisporangium ochraceum</name>
    <dbReference type="NCBI Taxonomy" id="65505"/>
    <lineage>
        <taxon>Bacteria</taxon>
        <taxon>Bacillati</taxon>
        <taxon>Actinomycetota</taxon>
        <taxon>Actinomycetes</taxon>
        <taxon>Micromonosporales</taxon>
        <taxon>Micromonosporaceae</taxon>
        <taxon>Virgisporangium</taxon>
    </lineage>
</organism>
<name>A0A8J3ZTA2_9ACTN</name>
<dbReference type="Proteomes" id="UP000635606">
    <property type="component" value="Unassembled WGS sequence"/>
</dbReference>
<proteinExistence type="predicted"/>
<reference evidence="3" key="1">
    <citation type="submission" date="2021-01" db="EMBL/GenBank/DDBJ databases">
        <title>Whole genome shotgun sequence of Virgisporangium ochraceum NBRC 16418.</title>
        <authorList>
            <person name="Komaki H."/>
            <person name="Tamura T."/>
        </authorList>
    </citation>
    <scope>NUCLEOTIDE SEQUENCE</scope>
    <source>
        <strain evidence="3">NBRC 16418</strain>
    </source>
</reference>
<comment type="caution">
    <text evidence="3">The sequence shown here is derived from an EMBL/GenBank/DDBJ whole genome shotgun (WGS) entry which is preliminary data.</text>
</comment>
<dbReference type="RefSeq" id="WP_203927951.1">
    <property type="nucleotide sequence ID" value="NZ_BOPH01000035.1"/>
</dbReference>
<dbReference type="AlphaFoldDB" id="A0A8J3ZTA2"/>
<evidence type="ECO:0000313" key="3">
    <source>
        <dbReference type="EMBL" id="GIJ67995.1"/>
    </source>
</evidence>
<feature type="region of interest" description="Disordered" evidence="1">
    <location>
        <begin position="1"/>
        <end position="39"/>
    </location>
</feature>
<sequence>MQPNQPYDSGWPPQQYPGPPQVTYPPPPPGPPFAPVPPRRGGGGRTALVVVLILVAFVCLGVPAAGAVVYATTEDGPYTSVDTVCALFSGENGKKFTGGQAGRPAAGTGDGSCKWDQAGLYVFEVFVEIVRKDRFTSSIEKATEEFGHAKNLYFREISKPRTMSALEDAWGIGDQAYLQFTSQVLASGKDRADKQILLARKENAVIHVEFTAFTQATEFLGPAECTKVNRDFRDPGIELFNLVVPGLRRSG</sequence>
<protein>
    <submittedName>
        <fullName evidence="3">Uncharacterized protein</fullName>
    </submittedName>
</protein>
<keyword evidence="2" id="KW-1133">Transmembrane helix</keyword>
<keyword evidence="2" id="KW-0812">Transmembrane</keyword>
<evidence type="ECO:0000256" key="1">
    <source>
        <dbReference type="SAM" id="MobiDB-lite"/>
    </source>
</evidence>
<accession>A0A8J3ZTA2</accession>
<gene>
    <name evidence="3" type="ORF">Voc01_029120</name>
</gene>
<feature type="transmembrane region" description="Helical" evidence="2">
    <location>
        <begin position="47"/>
        <end position="71"/>
    </location>
</feature>
<evidence type="ECO:0000256" key="2">
    <source>
        <dbReference type="SAM" id="Phobius"/>
    </source>
</evidence>